<protein>
    <recommendedName>
        <fullName evidence="3">Sel1 repeat family protein</fullName>
    </recommendedName>
</protein>
<keyword evidence="2" id="KW-1185">Reference proteome</keyword>
<dbReference type="RefSeq" id="WP_280736037.1">
    <property type="nucleotide sequence ID" value="NZ_CP120368.1"/>
</dbReference>
<name>A0ABY8D7U2_9HYPH</name>
<reference evidence="1 2" key="1">
    <citation type="submission" date="2023-03" db="EMBL/GenBank/DDBJ databases">
        <authorList>
            <person name="Kaur S."/>
            <person name="Espinosa-Saiz D."/>
            <person name="Velazquez E."/>
            <person name="Menendez E."/>
            <person name="diCenzo G.C."/>
        </authorList>
    </citation>
    <scope>NUCLEOTIDE SEQUENCE [LARGE SCALE GENOMIC DNA]</scope>
    <source>
        <strain evidence="1 2">LMG 27395</strain>
    </source>
</reference>
<evidence type="ECO:0000313" key="1">
    <source>
        <dbReference type="EMBL" id="WEX85123.1"/>
    </source>
</evidence>
<dbReference type="SUPFAM" id="SSF81901">
    <property type="entry name" value="HCP-like"/>
    <property type="match status" value="1"/>
</dbReference>
<accession>A0ABY8D7U2</accession>
<dbReference type="PANTHER" id="PTHR11102">
    <property type="entry name" value="SEL-1-LIKE PROTEIN"/>
    <property type="match status" value="1"/>
</dbReference>
<dbReference type="Proteomes" id="UP001235547">
    <property type="component" value="Chromosome 1"/>
</dbReference>
<organism evidence="1 2">
    <name type="scientific">Sinorhizobium numidicum</name>
    <dbReference type="NCBI Taxonomy" id="680248"/>
    <lineage>
        <taxon>Bacteria</taxon>
        <taxon>Pseudomonadati</taxon>
        <taxon>Pseudomonadota</taxon>
        <taxon>Alphaproteobacteria</taxon>
        <taxon>Hyphomicrobiales</taxon>
        <taxon>Rhizobiaceae</taxon>
        <taxon>Sinorhizobium/Ensifer group</taxon>
        <taxon>Sinorhizobium</taxon>
    </lineage>
</organism>
<evidence type="ECO:0008006" key="3">
    <source>
        <dbReference type="Google" id="ProtNLM"/>
    </source>
</evidence>
<dbReference type="Gene3D" id="1.25.40.10">
    <property type="entry name" value="Tetratricopeptide repeat domain"/>
    <property type="match status" value="1"/>
</dbReference>
<dbReference type="InterPro" id="IPR011990">
    <property type="entry name" value="TPR-like_helical_dom_sf"/>
</dbReference>
<dbReference type="EMBL" id="CP120371">
    <property type="protein sequence ID" value="WEX85123.1"/>
    <property type="molecule type" value="Genomic_DNA"/>
</dbReference>
<proteinExistence type="predicted"/>
<dbReference type="Pfam" id="PF08238">
    <property type="entry name" value="Sel1"/>
    <property type="match status" value="2"/>
</dbReference>
<dbReference type="InterPro" id="IPR050767">
    <property type="entry name" value="Sel1_AlgK"/>
</dbReference>
<dbReference type="PANTHER" id="PTHR11102:SF160">
    <property type="entry name" value="ERAD-ASSOCIATED E3 UBIQUITIN-PROTEIN LIGASE COMPONENT HRD3"/>
    <property type="match status" value="1"/>
</dbReference>
<sequence>MLDEGRLVAEDNARAAKFYRLAAERGNVDAMVNLGLMLESGEGVSRNPAAAQDLFGQAADRNDPLGRQKLDPIITGSVSDAVLSKTDRLQ</sequence>
<evidence type="ECO:0000313" key="2">
    <source>
        <dbReference type="Proteomes" id="UP001235547"/>
    </source>
</evidence>
<dbReference type="SMART" id="SM00671">
    <property type="entry name" value="SEL1"/>
    <property type="match status" value="2"/>
</dbReference>
<gene>
    <name evidence="1" type="ORF">PYH38_003395</name>
</gene>
<dbReference type="InterPro" id="IPR006597">
    <property type="entry name" value="Sel1-like"/>
</dbReference>